<dbReference type="GO" id="GO:0010411">
    <property type="term" value="P:xyloglucan metabolic process"/>
    <property type="evidence" value="ECO:0007669"/>
    <property type="project" value="TreeGrafter"/>
</dbReference>
<dbReference type="InterPro" id="IPR036278">
    <property type="entry name" value="Sialidase_sf"/>
</dbReference>
<dbReference type="SUPFAM" id="SSF50939">
    <property type="entry name" value="Sialidases"/>
    <property type="match status" value="1"/>
</dbReference>
<evidence type="ECO:0000313" key="5">
    <source>
        <dbReference type="Proteomes" id="UP000808349"/>
    </source>
</evidence>
<dbReference type="EMBL" id="JADKFW010000005">
    <property type="protein sequence ID" value="MBK9717880.1"/>
    <property type="molecule type" value="Genomic_DNA"/>
</dbReference>
<proteinExistence type="predicted"/>
<evidence type="ECO:0000259" key="3">
    <source>
        <dbReference type="Pfam" id="PF15902"/>
    </source>
</evidence>
<protein>
    <submittedName>
        <fullName evidence="4">Glycosyl hydrolase</fullName>
    </submittedName>
</protein>
<evidence type="ECO:0000313" key="4">
    <source>
        <dbReference type="EMBL" id="MBK9717880.1"/>
    </source>
</evidence>
<keyword evidence="1" id="KW-0677">Repeat</keyword>
<sequence>MKKFTILFFYLSCHLIYSQQNEFKKSSIETYFKALEWRLIGPFRGGRSCATTGVPSNPNVYYFGSTGGGVWKTIDKGVNWMNISDGYFGGSIGAVSVSDSDPNVIYVGTGEETLRGNVSPGEGVWKSDDAGKTWQFKGLKNTRHISRIRIHPKNPDIVYLAAIGDLFKPNQERGIYKSIDGGNNWKRVLFPSDSAGCVDLILDPVNPKIMYATSWNIQRTPYSLSSGGRHSTIWKSKDGGDSWVDLRKNKGLPKGIWGISCIAVCPSHNDRLYAMIEHESGGLFRSDDAGLTWKKINDSRDLRQRAWYFSRIYADPKNEDVVYVLNVSFHKSSDAGASFKTISNHHGDNHDLWIDPNNSSRMIVGNDGGAQISENGGTTWSTLNNQPTAQFYRVTTDNAFPFRIYAAQQDNSTIRIRHRTQGNQISSRDWESTAGGESGHMAVDPNDPDIVYGGSYGGLLTRYDHRRDLERNINVWPDNPIGYGAIDQKYRFQWNFPIFFSPHDPKKLYCASNHLHVSHNEGQSWELISPDLTKNDSSKLMASGGPITKDNTSVEYYCTIFAAAESPRVKDLLWVGSDDGLVHVSKNGGKTWNQVTPPTLPNWAMINSIEPDPFIDGGCYIAATSYKSGDYKPYLFKTEDYGKTWTKITNGISEEHFTRVLRADPKKKGLLYCGTERALYVSWSDGKNWVPFQLNLPIVPITDLCIKDDILIAATQGRSIWTLDDLTPLRHGLPEVNVKKNFILPPKPTYRIEGSMNKKVTNAGINHPTEIMLYCFLDTVMETDTVSIFLMDQNRDTVSRFSNYPDEKSTPIELTSGSNLVLLNYKYPAAKSLDNMILWWSSLSGPKAAPGQYKIIFKSKQLFDSTVCEIKRDMSYPVTDADVKKQFDFIKNVRDKINDAHKTIYQIRDVRSQMNDVLSRVEKTAATDTLFKLKDSINIQLTKIENELYQTKNKSGQDPINYPIKLTNKLSHLIALYDSGSYPPTDQAEAYRIEASALVDVQIQKFEAIKSNELMLLNQLIREKAVNVIMPKEE</sequence>
<dbReference type="SUPFAM" id="SSF110296">
    <property type="entry name" value="Oligoxyloglucan reducing end-specific cellobiohydrolase"/>
    <property type="match status" value="1"/>
</dbReference>
<organism evidence="4 5">
    <name type="scientific">Candidatus Defluviibacterium haderslevense</name>
    <dbReference type="NCBI Taxonomy" id="2981993"/>
    <lineage>
        <taxon>Bacteria</taxon>
        <taxon>Pseudomonadati</taxon>
        <taxon>Bacteroidota</taxon>
        <taxon>Saprospiria</taxon>
        <taxon>Saprospirales</taxon>
        <taxon>Saprospiraceae</taxon>
        <taxon>Candidatus Defluviibacterium</taxon>
    </lineage>
</organism>
<dbReference type="InterPro" id="IPR031778">
    <property type="entry name" value="Sortilin_N"/>
</dbReference>
<accession>A0A9D7XEK7</accession>
<evidence type="ECO:0000256" key="1">
    <source>
        <dbReference type="ARBA" id="ARBA00022737"/>
    </source>
</evidence>
<dbReference type="Proteomes" id="UP000808349">
    <property type="component" value="Unassembled WGS sequence"/>
</dbReference>
<reference evidence="4 5" key="1">
    <citation type="submission" date="2020-10" db="EMBL/GenBank/DDBJ databases">
        <title>Connecting structure to function with the recovery of over 1000 high-quality activated sludge metagenome-assembled genomes encoding full-length rRNA genes using long-read sequencing.</title>
        <authorList>
            <person name="Singleton C.M."/>
            <person name="Petriglieri F."/>
            <person name="Kristensen J.M."/>
            <person name="Kirkegaard R.H."/>
            <person name="Michaelsen T.Y."/>
            <person name="Andersen M.H."/>
            <person name="Karst S.M."/>
            <person name="Dueholm M.S."/>
            <person name="Nielsen P.H."/>
            <person name="Albertsen M."/>
        </authorList>
    </citation>
    <scope>NUCLEOTIDE SEQUENCE [LARGE SCALE GENOMIC DNA]</scope>
    <source>
        <strain evidence="4">Ribe_18-Q3-R11-54_BAT3C.373</strain>
    </source>
</reference>
<evidence type="ECO:0000256" key="2">
    <source>
        <dbReference type="SAM" id="MobiDB-lite"/>
    </source>
</evidence>
<feature type="region of interest" description="Disordered" evidence="2">
    <location>
        <begin position="420"/>
        <end position="446"/>
    </location>
</feature>
<dbReference type="PANTHER" id="PTHR43739">
    <property type="entry name" value="XYLOGLUCANASE (EUROFUNG)"/>
    <property type="match status" value="1"/>
</dbReference>
<feature type="domain" description="Sortilin N-terminal" evidence="3">
    <location>
        <begin position="283"/>
        <end position="431"/>
    </location>
</feature>
<dbReference type="GO" id="GO:0016787">
    <property type="term" value="F:hydrolase activity"/>
    <property type="evidence" value="ECO:0007669"/>
    <property type="project" value="UniProtKB-KW"/>
</dbReference>
<dbReference type="AlphaFoldDB" id="A0A9D7XEK7"/>
<dbReference type="InterPro" id="IPR052025">
    <property type="entry name" value="Xyloglucanase_GH74"/>
</dbReference>
<dbReference type="CDD" id="cd15482">
    <property type="entry name" value="Sialidase_non-viral"/>
    <property type="match status" value="1"/>
</dbReference>
<dbReference type="PANTHER" id="PTHR43739:SF5">
    <property type="entry name" value="EXO-ALPHA-SIALIDASE"/>
    <property type="match status" value="1"/>
</dbReference>
<dbReference type="Gene3D" id="2.130.10.10">
    <property type="entry name" value="YVTN repeat-like/Quinoprotein amine dehydrogenase"/>
    <property type="match status" value="4"/>
</dbReference>
<comment type="caution">
    <text evidence="4">The sequence shown here is derived from an EMBL/GenBank/DDBJ whole genome shotgun (WGS) entry which is preliminary data.</text>
</comment>
<name>A0A9D7XEK7_9BACT</name>
<dbReference type="InterPro" id="IPR015943">
    <property type="entry name" value="WD40/YVTN_repeat-like_dom_sf"/>
</dbReference>
<dbReference type="Pfam" id="PF15902">
    <property type="entry name" value="Sortilin-Vps10"/>
    <property type="match status" value="2"/>
</dbReference>
<feature type="domain" description="Sortilin N-terminal" evidence="3">
    <location>
        <begin position="124"/>
        <end position="249"/>
    </location>
</feature>
<gene>
    <name evidence="4" type="ORF">IPO85_10260</name>
</gene>
<keyword evidence="4" id="KW-0378">Hydrolase</keyword>